<dbReference type="SUPFAM" id="SSF53822">
    <property type="entry name" value="Periplasmic binding protein-like I"/>
    <property type="match status" value="1"/>
</dbReference>
<evidence type="ECO:0000259" key="4">
    <source>
        <dbReference type="Pfam" id="PF13458"/>
    </source>
</evidence>
<organism evidence="5 6">
    <name type="scientific">Bradyrhizobium lablabi</name>
    <dbReference type="NCBI Taxonomy" id="722472"/>
    <lineage>
        <taxon>Bacteria</taxon>
        <taxon>Pseudomonadati</taxon>
        <taxon>Pseudomonadota</taxon>
        <taxon>Alphaproteobacteria</taxon>
        <taxon>Hyphomicrobiales</taxon>
        <taxon>Nitrobacteraceae</taxon>
        <taxon>Bradyrhizobium</taxon>
    </lineage>
</organism>
<dbReference type="RefSeq" id="WP_074827219.1">
    <property type="nucleotide sequence ID" value="NZ_FNTI01000001.1"/>
</dbReference>
<evidence type="ECO:0000313" key="5">
    <source>
        <dbReference type="EMBL" id="SEE08261.1"/>
    </source>
</evidence>
<dbReference type="Proteomes" id="UP000183208">
    <property type="component" value="Unassembled WGS sequence"/>
</dbReference>
<feature type="domain" description="Leucine-binding protein" evidence="4">
    <location>
        <begin position="40"/>
        <end position="396"/>
    </location>
</feature>
<evidence type="ECO:0000256" key="3">
    <source>
        <dbReference type="ARBA" id="ARBA00022970"/>
    </source>
</evidence>
<name>A0A1M7FIH2_9BRAD</name>
<dbReference type="Pfam" id="PF13458">
    <property type="entry name" value="Peripla_BP_6"/>
    <property type="match status" value="1"/>
</dbReference>
<accession>A0A1M7FIH2</accession>
<evidence type="ECO:0000256" key="2">
    <source>
        <dbReference type="ARBA" id="ARBA00022729"/>
    </source>
</evidence>
<evidence type="ECO:0000313" key="6">
    <source>
        <dbReference type="Proteomes" id="UP000183208"/>
    </source>
</evidence>
<evidence type="ECO:0000256" key="1">
    <source>
        <dbReference type="ARBA" id="ARBA00010062"/>
    </source>
</evidence>
<dbReference type="PANTHER" id="PTHR30483:SF37">
    <property type="entry name" value="ABC TRANSPORTER SUBSTRATE-BINDING PROTEIN"/>
    <property type="match status" value="1"/>
</dbReference>
<dbReference type="GO" id="GO:0006865">
    <property type="term" value="P:amino acid transport"/>
    <property type="evidence" value="ECO:0007669"/>
    <property type="project" value="UniProtKB-KW"/>
</dbReference>
<keyword evidence="3" id="KW-0813">Transport</keyword>
<reference evidence="5 6" key="1">
    <citation type="submission" date="2016-10" db="EMBL/GenBank/DDBJ databases">
        <authorList>
            <person name="de Groot N.N."/>
        </authorList>
    </citation>
    <scope>NUCLEOTIDE SEQUENCE [LARGE SCALE GENOMIC DNA]</scope>
    <source>
        <strain evidence="5 6">GAS522</strain>
    </source>
</reference>
<gene>
    <name evidence="5" type="ORF">SAMN05444171_6194</name>
</gene>
<dbReference type="CDD" id="cd06340">
    <property type="entry name" value="PBP1_ABC_ligand_binding-like"/>
    <property type="match status" value="1"/>
</dbReference>
<dbReference type="InterPro" id="IPR051010">
    <property type="entry name" value="BCAA_transport"/>
</dbReference>
<sequence>MGQDNASDKTSKTSLTRRTVLSGAAAIGLSSVARAQAPAEVKVGLIVPLSGIYTRPGQVMKMGAEMGIEHINAQGGIKSLGGAKMKLVVIDCGDTTEKAKNAAQRMVAQETDLVAATGSYLSSFTLAVTEVTERAELPVLTLSYSDLLVERGFKFIFQTAAPASVQSQLGLPELMKLAEKASGKRPKTVAMLMDNTATSVATAKALKEKLLAQEGLQLMVEEVWTPPLSDATSLIQKVRAAKPDLLLFMPNAVSDAKLGLEKINEFGLGQGKIPTVSFSITVAEPDMLQSVTPEVVQGIMTIVANWGCKGHEDIIAELKAKYKEPWATQNVISTYGDMWLMKAALEKAGKADRLAVADAFRTMDGGPAKYYPGGQLKFDEKGRRVGAGVVIVQWQNGVPVTVYPSDLAQSSPFWPKKA</sequence>
<dbReference type="PANTHER" id="PTHR30483">
    <property type="entry name" value="LEUCINE-SPECIFIC-BINDING PROTEIN"/>
    <property type="match status" value="1"/>
</dbReference>
<dbReference type="EMBL" id="FNTI01000001">
    <property type="protein sequence ID" value="SEE08261.1"/>
    <property type="molecule type" value="Genomic_DNA"/>
</dbReference>
<dbReference type="InterPro" id="IPR006311">
    <property type="entry name" value="TAT_signal"/>
</dbReference>
<protein>
    <submittedName>
        <fullName evidence="5">Branched-chain amino acid transport system substrate-binding protein</fullName>
    </submittedName>
</protein>
<comment type="similarity">
    <text evidence="1">Belongs to the leucine-binding protein family.</text>
</comment>
<dbReference type="AlphaFoldDB" id="A0A1M7FIH2"/>
<dbReference type="Gene3D" id="3.40.50.2300">
    <property type="match status" value="2"/>
</dbReference>
<proteinExistence type="inferred from homology"/>
<dbReference type="OrthoDB" id="7828300at2"/>
<dbReference type="InterPro" id="IPR028081">
    <property type="entry name" value="Leu-bd"/>
</dbReference>
<keyword evidence="2" id="KW-0732">Signal</keyword>
<dbReference type="InterPro" id="IPR028082">
    <property type="entry name" value="Peripla_BP_I"/>
</dbReference>
<dbReference type="PROSITE" id="PS51318">
    <property type="entry name" value="TAT"/>
    <property type="match status" value="1"/>
</dbReference>
<keyword evidence="3" id="KW-0029">Amino-acid transport</keyword>